<dbReference type="InterPro" id="IPR000801">
    <property type="entry name" value="Esterase-like"/>
</dbReference>
<dbReference type="PANTHER" id="PTHR43037:SF1">
    <property type="entry name" value="BLL1128 PROTEIN"/>
    <property type="match status" value="1"/>
</dbReference>
<dbReference type="Pfam" id="PF00756">
    <property type="entry name" value="Esterase"/>
    <property type="match status" value="1"/>
</dbReference>
<evidence type="ECO:0000256" key="2">
    <source>
        <dbReference type="SAM" id="SignalP"/>
    </source>
</evidence>
<organism evidence="3 4">
    <name type="scientific">Flavisolibacter tropicus</name>
    <dbReference type="NCBI Taxonomy" id="1492898"/>
    <lineage>
        <taxon>Bacteria</taxon>
        <taxon>Pseudomonadati</taxon>
        <taxon>Bacteroidota</taxon>
        <taxon>Chitinophagia</taxon>
        <taxon>Chitinophagales</taxon>
        <taxon>Chitinophagaceae</taxon>
        <taxon>Flavisolibacter</taxon>
    </lineage>
</organism>
<dbReference type="PATRIC" id="fig|1492898.3.peg.432"/>
<keyword evidence="1 2" id="KW-0732">Signal</keyword>
<dbReference type="KEGG" id="fla:SY85_01975"/>
<dbReference type="RefSeq" id="WP_066401542.1">
    <property type="nucleotide sequence ID" value="NZ_CP011390.1"/>
</dbReference>
<sequence length="260" mass="29766">MMKFFFYCILSLFTGLQLQAQDFSLYQKKWFIANNDTLPYRILLPKDFQPTKKYPLVLVLHGSGERGSDNEKQLSHGANLFLNDTVRQDFPAIVVFPQCSENSYWSNVKITTDSAGKRTFNFQTDGEPTTAMHLLQRLVTSLTDNYPIDRKRMYVGGLSMGGMGTFELVRRNPKTYAAAFPICGGANPETANKLHKTAWWIFHGAKDDIVSPTFSEQMVDALKKHKAEVLFRLYPDANHNSWDSAFAEKDLLPWLFSHYK</sequence>
<reference evidence="3 4" key="2">
    <citation type="journal article" date="2016" name="Int. J. Syst. Evol. Microbiol.">
        <title>Flavisolibacter tropicus sp. nov., isolated from tropical soil.</title>
        <authorList>
            <person name="Lee J.J."/>
            <person name="Kang M.S."/>
            <person name="Kim G.S."/>
            <person name="Lee C.S."/>
            <person name="Lim S."/>
            <person name="Lee J."/>
            <person name="Roh S.H."/>
            <person name="Kang H."/>
            <person name="Ha J.M."/>
            <person name="Bae S."/>
            <person name="Jung H.Y."/>
            <person name="Kim M.K."/>
        </authorList>
    </citation>
    <scope>NUCLEOTIDE SEQUENCE [LARGE SCALE GENOMIC DNA]</scope>
    <source>
        <strain evidence="3 4">LCS9</strain>
    </source>
</reference>
<evidence type="ECO:0000313" key="4">
    <source>
        <dbReference type="Proteomes" id="UP000077177"/>
    </source>
</evidence>
<dbReference type="Proteomes" id="UP000077177">
    <property type="component" value="Chromosome"/>
</dbReference>
<dbReference type="STRING" id="1492898.SY85_01975"/>
<evidence type="ECO:0000313" key="3">
    <source>
        <dbReference type="EMBL" id="ANE49449.1"/>
    </source>
</evidence>
<proteinExistence type="predicted"/>
<feature type="chain" id="PRO_5008001011" evidence="2">
    <location>
        <begin position="21"/>
        <end position="260"/>
    </location>
</feature>
<dbReference type="AlphaFoldDB" id="A0A172TQU0"/>
<dbReference type="InterPro" id="IPR029058">
    <property type="entry name" value="AB_hydrolase_fold"/>
</dbReference>
<dbReference type="InterPro" id="IPR050955">
    <property type="entry name" value="Plant_Biomass_Hydrol_Est"/>
</dbReference>
<feature type="signal peptide" evidence="2">
    <location>
        <begin position="1"/>
        <end position="20"/>
    </location>
</feature>
<dbReference type="SUPFAM" id="SSF53474">
    <property type="entry name" value="alpha/beta-Hydrolases"/>
    <property type="match status" value="1"/>
</dbReference>
<keyword evidence="4" id="KW-1185">Reference proteome</keyword>
<dbReference type="OrthoDB" id="9764953at2"/>
<dbReference type="Gene3D" id="3.40.50.1820">
    <property type="entry name" value="alpha/beta hydrolase"/>
    <property type="match status" value="1"/>
</dbReference>
<protein>
    <submittedName>
        <fullName evidence="3">Phospholipase</fullName>
    </submittedName>
</protein>
<gene>
    <name evidence="3" type="ORF">SY85_01975</name>
</gene>
<dbReference type="EMBL" id="CP011390">
    <property type="protein sequence ID" value="ANE49449.1"/>
    <property type="molecule type" value="Genomic_DNA"/>
</dbReference>
<dbReference type="PANTHER" id="PTHR43037">
    <property type="entry name" value="UNNAMED PRODUCT-RELATED"/>
    <property type="match status" value="1"/>
</dbReference>
<name>A0A172TQU0_9BACT</name>
<accession>A0A172TQU0</accession>
<evidence type="ECO:0000256" key="1">
    <source>
        <dbReference type="ARBA" id="ARBA00022729"/>
    </source>
</evidence>
<reference evidence="4" key="1">
    <citation type="submission" date="2015-01" db="EMBL/GenBank/DDBJ databases">
        <title>Flavisolibacter sp./LCS9/ whole genome sequencing.</title>
        <authorList>
            <person name="Kim M.K."/>
            <person name="Srinivasan S."/>
            <person name="Lee J.-J."/>
        </authorList>
    </citation>
    <scope>NUCLEOTIDE SEQUENCE [LARGE SCALE GENOMIC DNA]</scope>
    <source>
        <strain evidence="4">LCS9</strain>
    </source>
</reference>